<protein>
    <submittedName>
        <fullName evidence="2">Uncharacterized protein</fullName>
    </submittedName>
</protein>
<organism evidence="2">
    <name type="scientific">Woronichinia naegeliana WA131</name>
    <dbReference type="NCBI Taxonomy" id="2824559"/>
    <lineage>
        <taxon>Bacteria</taxon>
        <taxon>Bacillati</taxon>
        <taxon>Cyanobacteriota</taxon>
        <taxon>Cyanophyceae</taxon>
        <taxon>Synechococcales</taxon>
        <taxon>Coelosphaeriaceae</taxon>
        <taxon>Woronichinia</taxon>
    </lineage>
</organism>
<sequence length="441" mass="50202">MTTKPHECALALAIPLNRNDFLLGLDLSANKDFIKSLARRNAALTEDALWETVYAHTVTTVTSVAQAASAKGVTVITNATLSDVRDLFRQFRVVTLVAHWRSARFYPADFLDPNQLIKALVQPPTSLIEKFVNILPQNWISTIQKLEADNDITQTLAKTLANEFNVFLESVKLHPELVPNQTYQTTTYDVDYQKYLNRIAIDGIFRDFILPGNRIEFFDELHPIEDFVTAIPQNYDGLIDFTVCNSVLIGDAIKRQRRCIVIVNKELATLELRMVIYKGIIELLSRLDIDYMNAAAMIRHTSLKWFNYSNMRGKLMKDLKSVLRRYAPTIKMGEEEIPLQKERLKVDLQRLQKSKDWAFYICAGMVILAFLISIGLVVTLFREPDKITILFGATGLTTAGLISVMRGIWKEKVAIELTMALLENIRPEAFESLIPVILQKF</sequence>
<accession>A0A977L1T4</accession>
<reference evidence="2" key="1">
    <citation type="submission" date="2021-04" db="EMBL/GenBank/DDBJ databases">
        <title>Genome sequence of Woronichinia naegeliana from Washington state freshwater lake bloom.</title>
        <authorList>
            <person name="Dreher T.W."/>
        </authorList>
    </citation>
    <scope>NUCLEOTIDE SEQUENCE</scope>
    <source>
        <strain evidence="2">WA131</strain>
    </source>
</reference>
<keyword evidence="1" id="KW-0812">Transmembrane</keyword>
<feature type="transmembrane region" description="Helical" evidence="1">
    <location>
        <begin position="357"/>
        <end position="381"/>
    </location>
</feature>
<keyword evidence="1" id="KW-1133">Transmembrane helix</keyword>
<dbReference type="KEGG" id="wna:KA717_16580"/>
<gene>
    <name evidence="2" type="ORF">KA717_16580</name>
</gene>
<dbReference type="Proteomes" id="UP001065613">
    <property type="component" value="Chromosome"/>
</dbReference>
<evidence type="ECO:0000256" key="1">
    <source>
        <dbReference type="SAM" id="Phobius"/>
    </source>
</evidence>
<proteinExistence type="predicted"/>
<keyword evidence="1" id="KW-0472">Membrane</keyword>
<dbReference type="EMBL" id="CP073041">
    <property type="protein sequence ID" value="UXE64004.1"/>
    <property type="molecule type" value="Genomic_DNA"/>
</dbReference>
<evidence type="ECO:0000313" key="2">
    <source>
        <dbReference type="EMBL" id="UXE64004.1"/>
    </source>
</evidence>
<feature type="transmembrane region" description="Helical" evidence="1">
    <location>
        <begin position="387"/>
        <end position="409"/>
    </location>
</feature>
<name>A0A977L1T4_9CYAN</name>
<dbReference type="AlphaFoldDB" id="A0A977L1T4"/>